<feature type="compositionally biased region" description="Polar residues" evidence="1">
    <location>
        <begin position="235"/>
        <end position="256"/>
    </location>
</feature>
<dbReference type="Proteomes" id="UP001152759">
    <property type="component" value="Chromosome 4"/>
</dbReference>
<feature type="region of interest" description="Disordered" evidence="1">
    <location>
        <begin position="95"/>
        <end position="337"/>
    </location>
</feature>
<name>A0A9P0ACI6_BEMTA</name>
<dbReference type="EMBL" id="OU963865">
    <property type="protein sequence ID" value="CAH0388885.1"/>
    <property type="molecule type" value="Genomic_DNA"/>
</dbReference>
<evidence type="ECO:0000313" key="2">
    <source>
        <dbReference type="EMBL" id="CAH0388885.1"/>
    </source>
</evidence>
<dbReference type="AlphaFoldDB" id="A0A9P0ACI6"/>
<protein>
    <submittedName>
        <fullName evidence="2">Uncharacterized protein</fullName>
    </submittedName>
</protein>
<organism evidence="2 3">
    <name type="scientific">Bemisia tabaci</name>
    <name type="common">Sweetpotato whitefly</name>
    <name type="synonym">Aleurodes tabaci</name>
    <dbReference type="NCBI Taxonomy" id="7038"/>
    <lineage>
        <taxon>Eukaryota</taxon>
        <taxon>Metazoa</taxon>
        <taxon>Ecdysozoa</taxon>
        <taxon>Arthropoda</taxon>
        <taxon>Hexapoda</taxon>
        <taxon>Insecta</taxon>
        <taxon>Pterygota</taxon>
        <taxon>Neoptera</taxon>
        <taxon>Paraneoptera</taxon>
        <taxon>Hemiptera</taxon>
        <taxon>Sternorrhyncha</taxon>
        <taxon>Aleyrodoidea</taxon>
        <taxon>Aleyrodidae</taxon>
        <taxon>Aleyrodinae</taxon>
        <taxon>Bemisia</taxon>
    </lineage>
</organism>
<feature type="compositionally biased region" description="Low complexity" evidence="1">
    <location>
        <begin position="290"/>
        <end position="313"/>
    </location>
</feature>
<gene>
    <name evidence="2" type="ORF">BEMITA_LOCUS7769</name>
</gene>
<keyword evidence="3" id="KW-1185">Reference proteome</keyword>
<feature type="compositionally biased region" description="Basic and acidic residues" evidence="1">
    <location>
        <begin position="117"/>
        <end position="132"/>
    </location>
</feature>
<feature type="compositionally biased region" description="Polar residues" evidence="1">
    <location>
        <begin position="177"/>
        <end position="204"/>
    </location>
</feature>
<sequence>MSGPNDGLKVKESFLRSIKPFLDLPSIYPSFIQDIGIIAEAHRFEVTSWDSFINLLISFIRHEDVRSDEGAPLLPVISWCLAKARGYQTSRIVSNSSAESSTLPNNESPSLSVFSRNEVKEGNTSDLIDRTSSKPLSSATLDAMNTHGTKGGLGRQRGSSREISPTPPLSPSHSPRESLTSLPTKKPLTQQDPPQTQGTLSTHELISRFFRVPRSPSPASTVGSKRFRKEDEPSTSHGSPSVHQPKGGSQFNQPSRPSVAAPGVSSGNVTKAPRRVASKAPSGALPRVLAAGPPKAAPGHAPRAPRARPAAPRTLSEALPRRLPAGPPETPPKILKGRKVGCKSKLFKRHLYDSDLESLFSDFPTDSKNCGEKIAFSGSEMEVSSLMLKT</sequence>
<reference evidence="2" key="1">
    <citation type="submission" date="2021-12" db="EMBL/GenBank/DDBJ databases">
        <authorList>
            <person name="King R."/>
        </authorList>
    </citation>
    <scope>NUCLEOTIDE SEQUENCE</scope>
</reference>
<dbReference type="KEGG" id="btab:109031469"/>
<evidence type="ECO:0000313" key="3">
    <source>
        <dbReference type="Proteomes" id="UP001152759"/>
    </source>
</evidence>
<proteinExistence type="predicted"/>
<accession>A0A9P0ACI6</accession>
<feature type="compositionally biased region" description="Polar residues" evidence="1">
    <location>
        <begin position="95"/>
        <end position="115"/>
    </location>
</feature>
<evidence type="ECO:0000256" key="1">
    <source>
        <dbReference type="SAM" id="MobiDB-lite"/>
    </source>
</evidence>